<feature type="region of interest" description="Disordered" evidence="1">
    <location>
        <begin position="436"/>
        <end position="558"/>
    </location>
</feature>
<evidence type="ECO:0000256" key="1">
    <source>
        <dbReference type="SAM" id="MobiDB-lite"/>
    </source>
</evidence>
<feature type="compositionally biased region" description="Low complexity" evidence="1">
    <location>
        <begin position="252"/>
        <end position="273"/>
    </location>
</feature>
<dbReference type="Proteomes" id="UP000095280">
    <property type="component" value="Unplaced"/>
</dbReference>
<accession>A0A1I8I8W4</accession>
<feature type="compositionally biased region" description="Polar residues" evidence="1">
    <location>
        <begin position="314"/>
        <end position="326"/>
    </location>
</feature>
<feature type="compositionally biased region" description="Low complexity" evidence="1">
    <location>
        <begin position="510"/>
        <end position="524"/>
    </location>
</feature>
<proteinExistence type="predicted"/>
<feature type="compositionally biased region" description="Low complexity" evidence="1">
    <location>
        <begin position="226"/>
        <end position="235"/>
    </location>
</feature>
<keyword evidence="2" id="KW-1185">Reference proteome</keyword>
<feature type="region of interest" description="Disordered" evidence="1">
    <location>
        <begin position="226"/>
        <end position="245"/>
    </location>
</feature>
<name>A0A1I8I8W4_9PLAT</name>
<feature type="region of interest" description="Disordered" evidence="1">
    <location>
        <begin position="123"/>
        <end position="154"/>
    </location>
</feature>
<dbReference type="AlphaFoldDB" id="A0A1I8I8W4"/>
<feature type="compositionally biased region" description="Polar residues" evidence="1">
    <location>
        <begin position="296"/>
        <end position="306"/>
    </location>
</feature>
<evidence type="ECO:0000313" key="2">
    <source>
        <dbReference type="Proteomes" id="UP000095280"/>
    </source>
</evidence>
<organism evidence="2 3">
    <name type="scientific">Macrostomum lignano</name>
    <dbReference type="NCBI Taxonomy" id="282301"/>
    <lineage>
        <taxon>Eukaryota</taxon>
        <taxon>Metazoa</taxon>
        <taxon>Spiralia</taxon>
        <taxon>Lophotrochozoa</taxon>
        <taxon>Platyhelminthes</taxon>
        <taxon>Rhabditophora</taxon>
        <taxon>Macrostomorpha</taxon>
        <taxon>Macrostomida</taxon>
        <taxon>Macrostomidae</taxon>
        <taxon>Macrostomum</taxon>
    </lineage>
</organism>
<reference evidence="3" key="1">
    <citation type="submission" date="2016-11" db="UniProtKB">
        <authorList>
            <consortium name="WormBaseParasite"/>
        </authorList>
    </citation>
    <scope>IDENTIFICATION</scope>
</reference>
<sequence length="1219" mass="130144">MLSQHIGQREIAADVRVHNKEGGRIAQHNLVPEMIQTARCAQRRELLQIAHPDAELALAFSLSWRLLADHFPMTGGSVDHAVVWQDLAASDAAHCANSTAIANNSVTIPHMCLFLQAPCPRADEDRGEKRKKNRTKWRFGPDATPPPVSPPLWERSGSVRHLLTPRFPLDHSETARPTAAEWGGDESVETAQIAPPRCVDLEFQDAQQQRRLDWQSDEADFYWLMRRGPGQQPTSGGSGITVNQSQGFDTSAFSVRSASPAAAAVGAPQPSASESSPKPQRRRTSGDTAVGIDAGSSGSTDSNSLRRSLELDRQQQSVAGVTSVSPAPSEDSPKSFPPPSGEEAFNFDLRHAALTPRTPAAAAAGGSRSSSPKKAAQEAASKQQPVQMSRNRAGSLRGGSVVKVLPDKKLLNKASSSENLTNQNAAAADLNSLASLVQKKRDRSQESLEQAKTGGSGGISGSRKPPTPTPAVDSDDGSEVAAAKSKPPSGMARGANSRRLESPTSSGRGTAVVAAALLPAATDDSPAEANDTDRESPGEEQQSDGEVAAQAAGSHNHSSSLEFLMQDAQSRTAPQIRHPSARKIEYTSSAAAAAAAARREGSPALIEVHSAMVESMDKMVAKQRQFLSQVKEGSITVSEYREVMKSLLTMQTKTIHQILDAIQSNEKPYHGYHKQHRLGQKVHLSNQSGFSTKSAARPAGQSGQGPQQAVIIPAAAVGFARPVRAQLHQAALPGLQTGHSMLKGHQLAPGPAQLGCIHPAATAAAAVATSANIETRRTFAGASGTGSNATAAVAAASAHADSLAQLPGGQAGQPSVGSRSAMKWMRAADLKRHAALSQQFEVLRLHAGQTELLREGEFGRRGIGQSLRCGRPAQQREGHPAGAAGVTLSEQFSRLNPDIESQRPAKQVLGLFNEFVFTKRPAVRVAGGQAGSHVTFNNSAMIDNRQSIFKVQTASDCRNRVAVPTVTSSGGSQKGSASLATECTDASPAWKRWYSSSMRNRRFMNFPRSQRHSRSLSRSCICTAHLRVLHPMRTYLDPLVPSGRVTGSRMTSNDRYLFSSSEIAFTSVTIGMSSKICSCTTACSEIIRFYLAQQLIHRILIHYGLIFNFLCPISVAQSAQRLVVVDVGRGQGGDHHRFAGIHNATLLRLFAAAASNLIEDNRDYCVRPGTRSVHISSRHCPTGRALLHALLDLPVAAHWHPLQAVHVEALAGVLPNRKN</sequence>
<protein>
    <submittedName>
        <fullName evidence="3">INCENP_ARK-bind domain-containing protein</fullName>
    </submittedName>
</protein>
<evidence type="ECO:0000313" key="3">
    <source>
        <dbReference type="WBParaSite" id="maker-uti_cns_0010523-snap-gene-0.4-mRNA-1"/>
    </source>
</evidence>
<dbReference type="WBParaSite" id="maker-uti_cns_0010523-snap-gene-0.4-mRNA-1">
    <property type="protein sequence ID" value="maker-uti_cns_0010523-snap-gene-0.4-mRNA-1"/>
    <property type="gene ID" value="maker-uti_cns_0010523-snap-gene-0.4"/>
</dbReference>
<feature type="compositionally biased region" description="Low complexity" evidence="1">
    <location>
        <begin position="352"/>
        <end position="385"/>
    </location>
</feature>
<feature type="region of interest" description="Disordered" evidence="1">
    <location>
        <begin position="252"/>
        <end position="407"/>
    </location>
</feature>